<dbReference type="RefSeq" id="WP_367637024.1">
    <property type="nucleotide sequence ID" value="NZ_JBFNQN010000004.1"/>
</dbReference>
<evidence type="ECO:0000259" key="4">
    <source>
        <dbReference type="Pfam" id="PF07992"/>
    </source>
</evidence>
<keyword evidence="2" id="KW-0560">Oxidoreductase</keyword>
<dbReference type="Pfam" id="PF07992">
    <property type="entry name" value="Pyr_redox_2"/>
    <property type="match status" value="1"/>
</dbReference>
<evidence type="ECO:0000313" key="5">
    <source>
        <dbReference type="EMBL" id="MEW9264351.1"/>
    </source>
</evidence>
<dbReference type="InterPro" id="IPR023753">
    <property type="entry name" value="FAD/NAD-binding_dom"/>
</dbReference>
<dbReference type="PANTHER" id="PTHR48105">
    <property type="entry name" value="THIOREDOXIN REDUCTASE 1-RELATED-RELATED"/>
    <property type="match status" value="1"/>
</dbReference>
<evidence type="ECO:0000256" key="1">
    <source>
        <dbReference type="ARBA" id="ARBA00022630"/>
    </source>
</evidence>
<dbReference type="InterPro" id="IPR050097">
    <property type="entry name" value="Ferredoxin-NADP_redctase_2"/>
</dbReference>
<dbReference type="Proteomes" id="UP001555826">
    <property type="component" value="Unassembled WGS sequence"/>
</dbReference>
<evidence type="ECO:0000313" key="6">
    <source>
        <dbReference type="Proteomes" id="UP001555826"/>
    </source>
</evidence>
<accession>A0ABV3P3Z8</accession>
<feature type="domain" description="FAD/NAD(P)-binding" evidence="4">
    <location>
        <begin position="15"/>
        <end position="297"/>
    </location>
</feature>
<name>A0ABV3P3Z8_9ACTN</name>
<proteinExistence type="predicted"/>
<dbReference type="PRINTS" id="PR00368">
    <property type="entry name" value="FADPNR"/>
</dbReference>
<evidence type="ECO:0000256" key="3">
    <source>
        <dbReference type="ARBA" id="ARBA00048132"/>
    </source>
</evidence>
<dbReference type="PRINTS" id="PR00469">
    <property type="entry name" value="PNDRDTASEII"/>
</dbReference>
<dbReference type="EMBL" id="JBFNQN010000004">
    <property type="protein sequence ID" value="MEW9264351.1"/>
    <property type="molecule type" value="Genomic_DNA"/>
</dbReference>
<dbReference type="InterPro" id="IPR036188">
    <property type="entry name" value="FAD/NAD-bd_sf"/>
</dbReference>
<keyword evidence="6" id="KW-1185">Reference proteome</keyword>
<reference evidence="5 6" key="1">
    <citation type="submission" date="2024-07" db="EMBL/GenBank/DDBJ databases">
        <authorList>
            <person name="Thanompreechachai J."/>
            <person name="Duangmal K."/>
        </authorList>
    </citation>
    <scope>NUCLEOTIDE SEQUENCE [LARGE SCALE GENOMIC DNA]</scope>
    <source>
        <strain evidence="5 6">KCTC 19886</strain>
    </source>
</reference>
<comment type="caution">
    <text evidence="5">The sequence shown here is derived from an EMBL/GenBank/DDBJ whole genome shotgun (WGS) entry which is preliminary data.</text>
</comment>
<dbReference type="Gene3D" id="3.50.50.60">
    <property type="entry name" value="FAD/NAD(P)-binding domain"/>
    <property type="match status" value="2"/>
</dbReference>
<protein>
    <submittedName>
        <fullName evidence="5">NAD(P)/FAD-dependent oxidoreductase</fullName>
    </submittedName>
</protein>
<organism evidence="5 6">
    <name type="scientific">Kineococcus endophyticus</name>
    <dbReference type="NCBI Taxonomy" id="1181883"/>
    <lineage>
        <taxon>Bacteria</taxon>
        <taxon>Bacillati</taxon>
        <taxon>Actinomycetota</taxon>
        <taxon>Actinomycetes</taxon>
        <taxon>Kineosporiales</taxon>
        <taxon>Kineosporiaceae</taxon>
        <taxon>Kineococcus</taxon>
    </lineage>
</organism>
<comment type="catalytic activity">
    <reaction evidence="3">
        <text>[thioredoxin]-dithiol + NADP(+) = [thioredoxin]-disulfide + NADPH + H(+)</text>
        <dbReference type="Rhea" id="RHEA:20345"/>
        <dbReference type="Rhea" id="RHEA-COMP:10698"/>
        <dbReference type="Rhea" id="RHEA-COMP:10700"/>
        <dbReference type="ChEBI" id="CHEBI:15378"/>
        <dbReference type="ChEBI" id="CHEBI:29950"/>
        <dbReference type="ChEBI" id="CHEBI:50058"/>
        <dbReference type="ChEBI" id="CHEBI:57783"/>
        <dbReference type="ChEBI" id="CHEBI:58349"/>
        <dbReference type="EC" id="1.8.1.9"/>
    </reaction>
</comment>
<keyword evidence="1" id="KW-0285">Flavoprotein</keyword>
<sequence>MPRPVPGTPNPDLLDVLVVGGGAAGLSAAVALGRARRRVTVLDAQNPRNAPAHGVHNFLTRDGVDPFELQRSGSEEVRRYGGTVVAATATGATRNSDGSFTVVGSAGEFHARRLVVATGLVDDLPEVPGLREHWGGDVVHCPYCHGYEVADRAIGVLATSALSGHQAWLFRQWSADLVYFSHTAPPLTAERRAELLARGTRIVDGEVREVLAADGRVRGVRLADGTVVDREVLVVGAPVRVSSPVLDDLGIVREPVVVGGVEVGDRYPSGPGGETSVPGVHLAGNVTDPQAQVVTAAGAGLLAGAAVNADLIAEETAAAVATFRA</sequence>
<evidence type="ECO:0000256" key="2">
    <source>
        <dbReference type="ARBA" id="ARBA00023002"/>
    </source>
</evidence>
<gene>
    <name evidence="5" type="ORF">AB1207_06305</name>
</gene>
<dbReference type="SUPFAM" id="SSF51905">
    <property type="entry name" value="FAD/NAD(P)-binding domain"/>
    <property type="match status" value="1"/>
</dbReference>